<name>A0A518H816_9BACT</name>
<gene>
    <name evidence="1" type="ORF">ElP_48360</name>
</gene>
<sequence length="68" mass="7931">MNKQEVKRLAQTMNASEVQHSSGWYLLAEDGSAWHSVGGPYQRRGDARVAKREAARRWRALPWETRYE</sequence>
<protein>
    <submittedName>
        <fullName evidence="1">Uncharacterized protein</fullName>
    </submittedName>
</protein>
<dbReference type="Proteomes" id="UP000317835">
    <property type="component" value="Chromosome"/>
</dbReference>
<proteinExistence type="predicted"/>
<accession>A0A518H816</accession>
<keyword evidence="2" id="KW-1185">Reference proteome</keyword>
<dbReference type="KEGG" id="tpla:ElP_48360"/>
<dbReference type="AlphaFoldDB" id="A0A518H816"/>
<reference evidence="1 2" key="1">
    <citation type="submission" date="2019-02" db="EMBL/GenBank/DDBJ databases">
        <title>Deep-cultivation of Planctomycetes and their phenomic and genomic characterization uncovers novel biology.</title>
        <authorList>
            <person name="Wiegand S."/>
            <person name="Jogler M."/>
            <person name="Boedeker C."/>
            <person name="Pinto D."/>
            <person name="Vollmers J."/>
            <person name="Rivas-Marin E."/>
            <person name="Kohn T."/>
            <person name="Peeters S.H."/>
            <person name="Heuer A."/>
            <person name="Rast P."/>
            <person name="Oberbeckmann S."/>
            <person name="Bunk B."/>
            <person name="Jeske O."/>
            <person name="Meyerdierks A."/>
            <person name="Storesund J.E."/>
            <person name="Kallscheuer N."/>
            <person name="Luecker S."/>
            <person name="Lage O.M."/>
            <person name="Pohl T."/>
            <person name="Merkel B.J."/>
            <person name="Hornburger P."/>
            <person name="Mueller R.-W."/>
            <person name="Bruemmer F."/>
            <person name="Labrenz M."/>
            <person name="Spormann A.M."/>
            <person name="Op den Camp H."/>
            <person name="Overmann J."/>
            <person name="Amann R."/>
            <person name="Jetten M.S.M."/>
            <person name="Mascher T."/>
            <person name="Medema M.H."/>
            <person name="Devos D.P."/>
            <person name="Kaster A.-K."/>
            <person name="Ovreas L."/>
            <person name="Rohde M."/>
            <person name="Galperin M.Y."/>
            <person name="Jogler C."/>
        </authorList>
    </citation>
    <scope>NUCLEOTIDE SEQUENCE [LARGE SCALE GENOMIC DNA]</scope>
    <source>
        <strain evidence="1 2">ElP</strain>
    </source>
</reference>
<evidence type="ECO:0000313" key="2">
    <source>
        <dbReference type="Proteomes" id="UP000317835"/>
    </source>
</evidence>
<evidence type="ECO:0000313" key="1">
    <source>
        <dbReference type="EMBL" id="QDV36906.1"/>
    </source>
</evidence>
<dbReference type="EMBL" id="CP036426">
    <property type="protein sequence ID" value="QDV36906.1"/>
    <property type="molecule type" value="Genomic_DNA"/>
</dbReference>
<organism evidence="1 2">
    <name type="scientific">Tautonia plasticadhaerens</name>
    <dbReference type="NCBI Taxonomy" id="2527974"/>
    <lineage>
        <taxon>Bacteria</taxon>
        <taxon>Pseudomonadati</taxon>
        <taxon>Planctomycetota</taxon>
        <taxon>Planctomycetia</taxon>
        <taxon>Isosphaerales</taxon>
        <taxon>Isosphaeraceae</taxon>
        <taxon>Tautonia</taxon>
    </lineage>
</organism>